<dbReference type="PIR" id="A82769">
    <property type="entry name" value="A82769"/>
</dbReference>
<organism evidence="1 2">
    <name type="scientific">Xylella fastidiosa (strain 9a5c)</name>
    <dbReference type="NCBI Taxonomy" id="160492"/>
    <lineage>
        <taxon>Bacteria</taxon>
        <taxon>Pseudomonadati</taxon>
        <taxon>Pseudomonadota</taxon>
        <taxon>Gammaproteobacteria</taxon>
        <taxon>Lysobacterales</taxon>
        <taxon>Lysobacteraceae</taxon>
        <taxon>Xylella</taxon>
    </lineage>
</organism>
<dbReference type="HOGENOM" id="CLU_2541808_0_0_6"/>
<evidence type="ECO:0000313" key="2">
    <source>
        <dbReference type="Proteomes" id="UP000000812"/>
    </source>
</evidence>
<protein>
    <submittedName>
        <fullName evidence="1">Uncharacterized protein</fullName>
    </submittedName>
</protein>
<proteinExistence type="predicted"/>
<dbReference type="EMBL" id="AE003849">
    <property type="protein sequence ID" value="AAF83566.1"/>
    <property type="molecule type" value="Genomic_DNA"/>
</dbReference>
<reference evidence="1 2" key="1">
    <citation type="journal article" date="2000" name="Nature">
        <title>The genome sequence of the plant pathogen Xylella fastidiosa.</title>
        <authorList>
            <person name="Simpson A.J."/>
            <person name="Reinach F.C."/>
            <person name="Arruda P."/>
            <person name="Abreu F.A."/>
            <person name="Acencio M."/>
            <person name="Alvarenga R."/>
            <person name="Alves L.M."/>
            <person name="Araya J.E."/>
            <person name="Baia G.S."/>
            <person name="Baptista C.S."/>
            <person name="Barros M.H."/>
            <person name="Bonaccorsi E.D."/>
            <person name="Bordin S."/>
            <person name="Bove J.M."/>
            <person name="Briones M.R."/>
            <person name="Bueno M.R."/>
            <person name="Camargo A.A."/>
            <person name="Camargo L.E."/>
            <person name="Carraro D.M."/>
            <person name="Carrer H."/>
            <person name="Colauto N.B."/>
            <person name="Colombo C."/>
            <person name="Costa F.F."/>
            <person name="Costa M.C."/>
            <person name="Costa-Neto C.M."/>
            <person name="Coutinho L.L."/>
            <person name="Cristofani M."/>
            <person name="Dias-Neto E."/>
            <person name="Docena C."/>
            <person name="El-Dorry H."/>
            <person name="Facincani A.P."/>
            <person name="Ferreira A.J."/>
            <person name="Ferreira V.C."/>
            <person name="Ferro J.A."/>
            <person name="Fraga J.S."/>
            <person name="Franca S.C."/>
            <person name="Franco M.C."/>
            <person name="Frohme M."/>
            <person name="Furlan L.R."/>
            <person name="Garnier M."/>
            <person name="Goldman G.H."/>
            <person name="Goldman M.H."/>
            <person name="Gomes S.L."/>
            <person name="Gruber A."/>
            <person name="Ho P.L."/>
            <person name="Hoheisel J.D."/>
            <person name="Junqueira M.L."/>
            <person name="Kemper E.L."/>
            <person name="Kitajima J.P."/>
            <person name="Krieger J.E."/>
            <person name="Kuramae E.E."/>
            <person name="Laigret F."/>
            <person name="Lambais M.R."/>
            <person name="Leite L.C."/>
            <person name="Lemos E.G."/>
            <person name="Lemos M.V."/>
            <person name="Lopes S.A."/>
            <person name="Lopes C.R."/>
            <person name="Machado J.A."/>
            <person name="Machado M.A."/>
            <person name="Madeira A.M."/>
            <person name="Madeira H.M."/>
            <person name="Marino C.L."/>
            <person name="Marques M.V."/>
            <person name="Martins E.A."/>
            <person name="Martins E.M."/>
            <person name="Matsukuma A.Y."/>
            <person name="Menck C.F."/>
            <person name="Miracca E.C."/>
            <person name="Miyaki C.Y."/>
            <person name="Monteriro-Vitorello C.B."/>
            <person name="Moon D.H."/>
            <person name="Nagai M.A."/>
            <person name="Nascimento A.L."/>
            <person name="Netto L.E."/>
            <person name="Nhani A.Jr."/>
            <person name="Nobrega F.G."/>
            <person name="Nunes L.R."/>
            <person name="Oliveira M.A."/>
            <person name="de Oliveira M.C."/>
            <person name="de Oliveira R.C."/>
            <person name="Palmieri D.A."/>
            <person name="Paris A."/>
            <person name="Peixoto B.R."/>
            <person name="Pereira G.A."/>
            <person name="Pereira H.A.Jr."/>
            <person name="Pesquero J.B."/>
            <person name="Quaggio R.B."/>
            <person name="Roberto P.G."/>
            <person name="Rodrigues V."/>
            <person name="de M Rosa A.J."/>
            <person name="de Rosa V.E.Jr."/>
            <person name="de Sa R.G."/>
            <person name="Santelli R.V."/>
            <person name="Sawasaki H.E."/>
            <person name="da Silva A.C."/>
            <person name="da Silva A.M."/>
            <person name="da Silva F.R."/>
            <person name="da Silva W.A.Jr."/>
            <person name="da Silveira J.F."/>
            <person name="Silvestri M.L."/>
            <person name="Siqueira W.J."/>
            <person name="de Souza A.A."/>
            <person name="de Souza A.P."/>
            <person name="Terenzi M.F."/>
            <person name="Truffi D."/>
            <person name="Tsai S.M."/>
            <person name="Tsuhako M.H."/>
            <person name="Vallada H."/>
            <person name="Van Sluys M.A."/>
            <person name="Verjovski-Almeida S."/>
            <person name="Vettore A.L."/>
            <person name="Zago M.A."/>
            <person name="Zatz M."/>
            <person name="Meidanis J."/>
            <person name="Setubal J.C."/>
        </authorList>
    </citation>
    <scope>NUCLEOTIDE SEQUENCE [LARGE SCALE GENOMIC DNA]</scope>
    <source>
        <strain evidence="1 2">9a5c</strain>
    </source>
</reference>
<dbReference type="STRING" id="160492.XF_0756"/>
<dbReference type="KEGG" id="xfa:XF_0756"/>
<dbReference type="Proteomes" id="UP000000812">
    <property type="component" value="Chromosome"/>
</dbReference>
<sequence length="83" mass="9089">MLHLCMMTWSGRMQCTSASRADARYIAPLGDANHGPGDGCNDVLKALAYRWHGRAHSVLECPAARVYMSSLLSILQVRSAVLQ</sequence>
<evidence type="ECO:0000313" key="1">
    <source>
        <dbReference type="EMBL" id="AAF83566.1"/>
    </source>
</evidence>
<name>Q9PFC2_XYLFA</name>
<accession>Q9PFC2</accession>
<dbReference type="AlphaFoldDB" id="Q9PFC2"/>
<gene>
    <name evidence="1" type="ordered locus">XF_0756</name>
</gene>